<dbReference type="Pfam" id="PF09811">
    <property type="entry name" value="Yae1_N"/>
    <property type="match status" value="1"/>
</dbReference>
<dbReference type="GeneID" id="34526439"/>
<reference evidence="4" key="2">
    <citation type="submission" date="2012-08" db="EMBL/GenBank/DDBJ databases">
        <title>Genome sequence of Kazachstania naganishii.</title>
        <authorList>
            <person name="Gordon J.L."/>
            <person name="Armisen D."/>
            <person name="Proux-Wera E."/>
            <person name="OhEigeartaigh S.S."/>
            <person name="Byrne K.P."/>
            <person name="Wolfe K.H."/>
        </authorList>
    </citation>
    <scope>NUCLEOTIDE SEQUENCE [LARGE SCALE GENOMIC DNA]</scope>
    <source>
        <strain evidence="4">ATCC MYA-139 / BCRC 22969 / CBS 8797 / CCRC 22969 / KCTC 17520 / NBRC 10181 / NCYC 3082</strain>
    </source>
</reference>
<organism evidence="3 4">
    <name type="scientific">Huiozyma naganishii (strain ATCC MYA-139 / BCRC 22969 / CBS 8797 / KCTC 17520 / NBRC 10181 / NCYC 3082 / Yp74L-3)</name>
    <name type="common">Yeast</name>
    <name type="synonym">Kazachstania naganishii</name>
    <dbReference type="NCBI Taxonomy" id="1071383"/>
    <lineage>
        <taxon>Eukaryota</taxon>
        <taxon>Fungi</taxon>
        <taxon>Dikarya</taxon>
        <taxon>Ascomycota</taxon>
        <taxon>Saccharomycotina</taxon>
        <taxon>Saccharomycetes</taxon>
        <taxon>Saccharomycetales</taxon>
        <taxon>Saccharomycetaceae</taxon>
        <taxon>Huiozyma</taxon>
    </lineage>
</organism>
<dbReference type="STRING" id="1071383.J7S721"/>
<feature type="domain" description="Essential protein Yae1 N-terminal" evidence="2">
    <location>
        <begin position="19"/>
        <end position="55"/>
    </location>
</feature>
<dbReference type="HOGENOM" id="CLU_136375_0_0_1"/>
<comment type="similarity">
    <text evidence="1">Belongs to the LTO1 family.</text>
</comment>
<dbReference type="eggNOG" id="KOG4595">
    <property type="taxonomic scope" value="Eukaryota"/>
</dbReference>
<reference evidence="3 4" key="1">
    <citation type="journal article" date="2011" name="Proc. Natl. Acad. Sci. U.S.A.">
        <title>Evolutionary erosion of yeast sex chromosomes by mating-type switching accidents.</title>
        <authorList>
            <person name="Gordon J.L."/>
            <person name="Armisen D."/>
            <person name="Proux-Wera E."/>
            <person name="Oheigeartaigh S.S."/>
            <person name="Byrne K.P."/>
            <person name="Wolfe K.H."/>
        </authorList>
    </citation>
    <scope>NUCLEOTIDE SEQUENCE [LARGE SCALE GENOMIC DNA]</scope>
    <source>
        <strain evidence="4">ATCC MYA-139 / BCRC 22969 / CBS 8797 / CCRC 22969 / KCTC 17520 / NBRC 10181 / NCYC 3082</strain>
    </source>
</reference>
<dbReference type="OrthoDB" id="48036at2759"/>
<dbReference type="Proteomes" id="UP000006310">
    <property type="component" value="Chromosome 6"/>
</dbReference>
<dbReference type="PANTHER" id="PTHR28532:SF1">
    <property type="entry name" value="ORAL CANCER OVEREXPRESSED 1"/>
    <property type="match status" value="1"/>
</dbReference>
<dbReference type="KEGG" id="kng:KNAG_0F00550"/>
<sequence>MEFDELLNLEEKFYQEGLEEGQNENLKNNFLEGKQFGLQVGFQRYVLLGQMLGLCGMFESLELGNAMLDKNINTIRSLICTIEMNNDEENVENLEKVLVKLKNKFRTILLSVQRLVKEKNKTTGNEQNGKSLNFDDVEKLSRMIAGEMKGFVEDEDVTEAKTTQDQANDW</sequence>
<accession>J7S721</accession>
<dbReference type="InterPro" id="IPR019191">
    <property type="entry name" value="Essential_protein_Yae1_N"/>
</dbReference>
<gene>
    <name evidence="3" type="primary">KNAG0F00550</name>
    <name evidence="3" type="ordered locus">KNAG_0F00550</name>
</gene>
<proteinExistence type="inferred from homology"/>
<dbReference type="AlphaFoldDB" id="J7S721"/>
<evidence type="ECO:0000256" key="1">
    <source>
        <dbReference type="ARBA" id="ARBA00038090"/>
    </source>
</evidence>
<dbReference type="PANTHER" id="PTHR28532">
    <property type="entry name" value="GEO13458P1"/>
    <property type="match status" value="1"/>
</dbReference>
<evidence type="ECO:0000313" key="3">
    <source>
        <dbReference type="EMBL" id="CCK70724.1"/>
    </source>
</evidence>
<name>J7S721_HUIN7</name>
<protein>
    <recommendedName>
        <fullName evidence="2">Essential protein Yae1 N-terminal domain-containing protein</fullName>
    </recommendedName>
</protein>
<evidence type="ECO:0000313" key="4">
    <source>
        <dbReference type="Proteomes" id="UP000006310"/>
    </source>
</evidence>
<dbReference type="OMA" id="VGFQRFV"/>
<keyword evidence="4" id="KW-1185">Reference proteome</keyword>
<dbReference type="RefSeq" id="XP_022464970.1">
    <property type="nucleotide sequence ID" value="XM_022608478.1"/>
</dbReference>
<evidence type="ECO:0000259" key="2">
    <source>
        <dbReference type="Pfam" id="PF09811"/>
    </source>
</evidence>
<dbReference type="EMBL" id="HE978319">
    <property type="protein sequence ID" value="CCK70724.1"/>
    <property type="molecule type" value="Genomic_DNA"/>
</dbReference>
<dbReference type="InterPro" id="IPR052436">
    <property type="entry name" value="LTO1_adapter"/>
</dbReference>